<evidence type="ECO:0000313" key="2">
    <source>
        <dbReference type="EMBL" id="PHP52772.1"/>
    </source>
</evidence>
<protein>
    <submittedName>
        <fullName evidence="2">Uncharacterized protein</fullName>
    </submittedName>
</protein>
<accession>A0ABX4MBD4</accession>
<feature type="region of interest" description="Disordered" evidence="1">
    <location>
        <begin position="1"/>
        <end position="23"/>
    </location>
</feature>
<organism evidence="2 3">
    <name type="scientific">Actinomyces ruminis</name>
    <dbReference type="NCBI Taxonomy" id="1937003"/>
    <lineage>
        <taxon>Bacteria</taxon>
        <taxon>Bacillati</taxon>
        <taxon>Actinomycetota</taxon>
        <taxon>Actinomycetes</taxon>
        <taxon>Actinomycetales</taxon>
        <taxon>Actinomycetaceae</taxon>
        <taxon>Actinomyces</taxon>
    </lineage>
</organism>
<sequence>MDASPVDDDASPTPASVAPAPRRGTATLHGLRFGALVIGYGYYPLETVLLTTRSSADDVIRRQEPDSDLSAVTTVRGIVPSSERGWDADPVVADGWTVRYADPDATYEELNRSDQAANPSSLSFPLEAVSLDALAGADDTEPVALGDLNRPERNESARTLTVLGTTEPKTLTPRTHFDPTTKQVYTDTDTPSAGPGNRVQHEQFTTGGCYRDLQAVIPTPMGRPPPGGKHTNLPRSCHEHPRQRARSVRTQHPDSATVSEPDPKPNPANRYPARTTRRRPHHRRRVRRMRHLGAPGSRDRYRFTQ</sequence>
<feature type="compositionally biased region" description="Acidic residues" evidence="1">
    <location>
        <begin position="1"/>
        <end position="10"/>
    </location>
</feature>
<dbReference type="EMBL" id="MTPX02000041">
    <property type="protein sequence ID" value="PHP52772.1"/>
    <property type="molecule type" value="Genomic_DNA"/>
</dbReference>
<reference evidence="2 3" key="1">
    <citation type="submission" date="2017-10" db="EMBL/GenBank/DDBJ databases">
        <title>Draft genome sequence of cellulolytic Actinomyces sp CtC72 isolated from cattle rumen fluid.</title>
        <authorList>
            <person name="Joshi A.J."/>
            <person name="Vasudevan G."/>
            <person name="Lanjekar V.B."/>
            <person name="Hivarkar S."/>
            <person name="Engineer A."/>
            <person name="Pore S.D."/>
            <person name="Dhakephalkar P.K."/>
            <person name="Dagar S."/>
        </authorList>
    </citation>
    <scope>NUCLEOTIDE SEQUENCE [LARGE SCALE GENOMIC DNA]</scope>
    <source>
        <strain evidence="3">CtC72</strain>
    </source>
</reference>
<gene>
    <name evidence="2" type="ORF">BW737_007990</name>
</gene>
<dbReference type="Proteomes" id="UP000194577">
    <property type="component" value="Unassembled WGS sequence"/>
</dbReference>
<proteinExistence type="predicted"/>
<feature type="compositionally biased region" description="Polar residues" evidence="1">
    <location>
        <begin position="167"/>
        <end position="191"/>
    </location>
</feature>
<evidence type="ECO:0000313" key="3">
    <source>
        <dbReference type="Proteomes" id="UP000194577"/>
    </source>
</evidence>
<evidence type="ECO:0000256" key="1">
    <source>
        <dbReference type="SAM" id="MobiDB-lite"/>
    </source>
</evidence>
<keyword evidence="3" id="KW-1185">Reference proteome</keyword>
<feature type="compositionally biased region" description="Low complexity" evidence="1">
    <location>
        <begin position="11"/>
        <end position="21"/>
    </location>
</feature>
<name>A0ABX4MBD4_9ACTO</name>
<feature type="region of interest" description="Disordered" evidence="1">
    <location>
        <begin position="216"/>
        <end position="305"/>
    </location>
</feature>
<comment type="caution">
    <text evidence="2">The sequence shown here is derived from an EMBL/GenBank/DDBJ whole genome shotgun (WGS) entry which is preliminary data.</text>
</comment>
<feature type="compositionally biased region" description="Basic residues" evidence="1">
    <location>
        <begin position="275"/>
        <end position="291"/>
    </location>
</feature>
<feature type="region of interest" description="Disordered" evidence="1">
    <location>
        <begin position="167"/>
        <end position="202"/>
    </location>
</feature>